<reference evidence="1" key="1">
    <citation type="journal article" date="2014" name="Int. J. Syst. Evol. Microbiol.">
        <title>Complete genome sequence of Corynebacterium casei LMG S-19264T (=DSM 44701T), isolated from a smear-ripened cheese.</title>
        <authorList>
            <consortium name="US DOE Joint Genome Institute (JGI-PGF)"/>
            <person name="Walter F."/>
            <person name="Albersmeier A."/>
            <person name="Kalinowski J."/>
            <person name="Ruckert C."/>
        </authorList>
    </citation>
    <scope>NUCLEOTIDE SEQUENCE</scope>
    <source>
        <strain evidence="1">KCTC 42651</strain>
    </source>
</reference>
<accession>A0A918XT19</accession>
<reference evidence="1" key="2">
    <citation type="submission" date="2020-09" db="EMBL/GenBank/DDBJ databases">
        <authorList>
            <person name="Sun Q."/>
            <person name="Kim S."/>
        </authorList>
    </citation>
    <scope>NUCLEOTIDE SEQUENCE</scope>
    <source>
        <strain evidence="1">KCTC 42651</strain>
    </source>
</reference>
<comment type="caution">
    <text evidence="1">The sequence shown here is derived from an EMBL/GenBank/DDBJ whole genome shotgun (WGS) entry which is preliminary data.</text>
</comment>
<proteinExistence type="predicted"/>
<evidence type="ECO:0008006" key="3">
    <source>
        <dbReference type="Google" id="ProtNLM"/>
    </source>
</evidence>
<evidence type="ECO:0000313" key="2">
    <source>
        <dbReference type="Proteomes" id="UP000630353"/>
    </source>
</evidence>
<dbReference type="InterPro" id="IPR014985">
    <property type="entry name" value="WbqC"/>
</dbReference>
<dbReference type="EMBL" id="BMZS01000005">
    <property type="protein sequence ID" value="GHD51190.1"/>
    <property type="molecule type" value="Genomic_DNA"/>
</dbReference>
<dbReference type="Proteomes" id="UP000630353">
    <property type="component" value="Unassembled WGS sequence"/>
</dbReference>
<keyword evidence="2" id="KW-1185">Reference proteome</keyword>
<dbReference type="Pfam" id="PF08889">
    <property type="entry name" value="WbqC"/>
    <property type="match status" value="1"/>
</dbReference>
<sequence length="227" mass="25077">MTTVAVMQPYFMPYLGYYRLLQQADVFVAFDCVQFPRRGWVHRNRLHGANGEFAWLTLPIRPGPRSIAIDELVFDGRAEGWWDAAVRRFPALRSPAAPAAMELAGEVRPGGRVADHLVEQVLRMRDLLGLGATVLRSRDFALPAELRGEARIAEICRRLGANRYLNAPGGRALYDPARFAAAGIELSFLPDWPGSYASMLERLALEPVEALRGELALSAGRCGGDDV</sequence>
<name>A0A918XT19_9PROT</name>
<evidence type="ECO:0000313" key="1">
    <source>
        <dbReference type="EMBL" id="GHD51190.1"/>
    </source>
</evidence>
<protein>
    <recommendedName>
        <fullName evidence="3">WbqC-like protein family protein</fullName>
    </recommendedName>
</protein>
<dbReference type="AlphaFoldDB" id="A0A918XT19"/>
<gene>
    <name evidence="1" type="ORF">GCM10017083_25330</name>
</gene>
<dbReference type="RefSeq" id="WP_189990053.1">
    <property type="nucleotide sequence ID" value="NZ_BMZS01000005.1"/>
</dbReference>
<organism evidence="1 2">
    <name type="scientific">Thalassobaculum fulvum</name>
    <dbReference type="NCBI Taxonomy" id="1633335"/>
    <lineage>
        <taxon>Bacteria</taxon>
        <taxon>Pseudomonadati</taxon>
        <taxon>Pseudomonadota</taxon>
        <taxon>Alphaproteobacteria</taxon>
        <taxon>Rhodospirillales</taxon>
        <taxon>Thalassobaculaceae</taxon>
        <taxon>Thalassobaculum</taxon>
    </lineage>
</organism>